<reference evidence="5 6" key="1">
    <citation type="submission" date="2015-06" db="EMBL/GenBank/DDBJ databases">
        <authorList>
            <person name="Wibberg Daniel"/>
        </authorList>
    </citation>
    <scope>NUCLEOTIDE SEQUENCE [LARGE SCALE GENOMIC DNA]</scope>
    <source>
        <strain evidence="5 6">T3/55T</strain>
    </source>
</reference>
<evidence type="ECO:0000256" key="2">
    <source>
        <dbReference type="ARBA" id="ARBA00033743"/>
    </source>
</evidence>
<evidence type="ECO:0000313" key="5">
    <source>
        <dbReference type="EMBL" id="CRZ33845.1"/>
    </source>
</evidence>
<dbReference type="AlphaFoldDB" id="A0A0H5SFN0"/>
<dbReference type="InterPro" id="IPR051429">
    <property type="entry name" value="Encapsulin_nc"/>
</dbReference>
<sequence length="270" mass="30140">MDYLYREGSPISADLWKQIDDTVVSTAKSILTGRRFISNYGPLGGGIQSINVDSISELEESEGDISVIKGRTYRHIPLINQDFSLLWRDLEFSDQMGLPVDLSAAIQAASQCALKEDELIFLGNEELGYKGLINEDGVIKLQLSDWSEGENPFKDISVGIAKFIENGIVGRKALVVSPKLYVELQRIQPGTGTTEYDRISRLLNGNIFSTPVLKGDKAVMVCAEPHNIDLVIGQDMITTYLETKNLNHYFRIIETLLLRIKNKNAVIVFE</sequence>
<name>A0A0H5SFN0_HERHM</name>
<evidence type="ECO:0000313" key="6">
    <source>
        <dbReference type="Proteomes" id="UP000236497"/>
    </source>
</evidence>
<dbReference type="Gene3D" id="3.30.2320.10">
    <property type="entry name" value="hypothetical protein PF0899 domain"/>
    <property type="match status" value="1"/>
</dbReference>
<dbReference type="Proteomes" id="UP000236497">
    <property type="component" value="Unassembled WGS sequence"/>
</dbReference>
<keyword evidence="3" id="KW-1284">Encapsulin nanocompartment</keyword>
<dbReference type="InterPro" id="IPR007544">
    <property type="entry name" value="ENCAP"/>
</dbReference>
<dbReference type="GO" id="GO:0140737">
    <property type="term" value="C:encapsulin nanocompartment"/>
    <property type="evidence" value="ECO:0007669"/>
    <property type="project" value="UniProtKB-SubCell"/>
</dbReference>
<dbReference type="NCBIfam" id="NF041155">
    <property type="entry name" value="encap_f1"/>
    <property type="match status" value="1"/>
</dbReference>
<proteinExistence type="inferred from homology"/>
<gene>
    <name evidence="5" type="ORF">HHT355_0641</name>
</gene>
<dbReference type="PANTHER" id="PTHR37165">
    <property type="entry name" value="PEPTIDASE U56 FAMILY"/>
    <property type="match status" value="1"/>
</dbReference>
<dbReference type="Gene3D" id="3.30.2400.30">
    <property type="match status" value="1"/>
</dbReference>
<evidence type="ECO:0000256" key="4">
    <source>
        <dbReference type="ARBA" id="ARBA00050023"/>
    </source>
</evidence>
<comment type="subcellular location">
    <subcellularLocation>
        <location evidence="1">Encapsulin nanocompartment</location>
    </subcellularLocation>
</comment>
<dbReference type="OrthoDB" id="2922at2"/>
<comment type="similarity">
    <text evidence="2">Belongs to the encapsulin family. Family 1 subfamily.</text>
</comment>
<dbReference type="EMBL" id="CVTD020000008">
    <property type="protein sequence ID" value="CRZ33845.1"/>
    <property type="molecule type" value="Genomic_DNA"/>
</dbReference>
<organism evidence="5 6">
    <name type="scientific">Herbinix hemicellulosilytica</name>
    <dbReference type="NCBI Taxonomy" id="1564487"/>
    <lineage>
        <taxon>Bacteria</taxon>
        <taxon>Bacillati</taxon>
        <taxon>Bacillota</taxon>
        <taxon>Clostridia</taxon>
        <taxon>Lachnospirales</taxon>
        <taxon>Lachnospiraceae</taxon>
        <taxon>Herbinix</taxon>
    </lineage>
</organism>
<dbReference type="Pfam" id="PF04454">
    <property type="entry name" value="Linocin_M18"/>
    <property type="match status" value="1"/>
</dbReference>
<keyword evidence="6" id="KW-1185">Reference proteome</keyword>
<dbReference type="RefSeq" id="WP_103201996.1">
    <property type="nucleotide sequence ID" value="NZ_CVTD020000008.1"/>
</dbReference>
<dbReference type="PIRSF" id="PIRSF019254">
    <property type="entry name" value="CFP29"/>
    <property type="match status" value="1"/>
</dbReference>
<dbReference type="PANTHER" id="PTHR37165:SF1">
    <property type="entry name" value="TYPE 1 ENCAPSULIN SHELL PROTEIN"/>
    <property type="match status" value="1"/>
</dbReference>
<protein>
    <recommendedName>
        <fullName evidence="4">Type 1 encapsulin shell protein</fullName>
    </recommendedName>
</protein>
<evidence type="ECO:0000256" key="1">
    <source>
        <dbReference type="ARBA" id="ARBA00033738"/>
    </source>
</evidence>
<evidence type="ECO:0000256" key="3">
    <source>
        <dbReference type="ARBA" id="ARBA00033787"/>
    </source>
</evidence>
<accession>A0A0H5SFN0</accession>